<accession>A0A9N9HX74</accession>
<feature type="chain" id="PRO_5040266415" evidence="1">
    <location>
        <begin position="16"/>
        <end position="124"/>
    </location>
</feature>
<sequence>TYLLLVIFHITLVPSHWYLKPNITSNVLFQQIPAMPISISEQQENVNNPIITRHKEHPSKRLKLIAEETSSKSKYQLKDNMLLNIINKDLETGSNIKEVVSDSKSYKYGKYKEYSYYAKTCDYL</sequence>
<reference evidence="2" key="1">
    <citation type="submission" date="2021-06" db="EMBL/GenBank/DDBJ databases">
        <authorList>
            <person name="Kallberg Y."/>
            <person name="Tangrot J."/>
            <person name="Rosling A."/>
        </authorList>
    </citation>
    <scope>NUCLEOTIDE SEQUENCE</scope>
    <source>
        <strain evidence="2">FL966</strain>
    </source>
</reference>
<keyword evidence="3" id="KW-1185">Reference proteome</keyword>
<protein>
    <submittedName>
        <fullName evidence="2">2454_t:CDS:1</fullName>
    </submittedName>
</protein>
<name>A0A9N9HX74_9GLOM</name>
<dbReference type="AlphaFoldDB" id="A0A9N9HX74"/>
<feature type="non-terminal residue" evidence="2">
    <location>
        <position position="1"/>
    </location>
</feature>
<dbReference type="Proteomes" id="UP000789759">
    <property type="component" value="Unassembled WGS sequence"/>
</dbReference>
<keyword evidence="1" id="KW-0732">Signal</keyword>
<feature type="signal peptide" evidence="1">
    <location>
        <begin position="1"/>
        <end position="15"/>
    </location>
</feature>
<proteinExistence type="predicted"/>
<evidence type="ECO:0000313" key="3">
    <source>
        <dbReference type="Proteomes" id="UP000789759"/>
    </source>
</evidence>
<dbReference type="EMBL" id="CAJVQA010011688">
    <property type="protein sequence ID" value="CAG8709975.1"/>
    <property type="molecule type" value="Genomic_DNA"/>
</dbReference>
<gene>
    <name evidence="2" type="ORF">CPELLU_LOCUS12278</name>
</gene>
<evidence type="ECO:0000313" key="2">
    <source>
        <dbReference type="EMBL" id="CAG8709975.1"/>
    </source>
</evidence>
<comment type="caution">
    <text evidence="2">The sequence shown here is derived from an EMBL/GenBank/DDBJ whole genome shotgun (WGS) entry which is preliminary data.</text>
</comment>
<evidence type="ECO:0000256" key="1">
    <source>
        <dbReference type="SAM" id="SignalP"/>
    </source>
</evidence>
<dbReference type="OrthoDB" id="2489200at2759"/>
<organism evidence="2 3">
    <name type="scientific">Cetraspora pellucida</name>
    <dbReference type="NCBI Taxonomy" id="1433469"/>
    <lineage>
        <taxon>Eukaryota</taxon>
        <taxon>Fungi</taxon>
        <taxon>Fungi incertae sedis</taxon>
        <taxon>Mucoromycota</taxon>
        <taxon>Glomeromycotina</taxon>
        <taxon>Glomeromycetes</taxon>
        <taxon>Diversisporales</taxon>
        <taxon>Gigasporaceae</taxon>
        <taxon>Cetraspora</taxon>
    </lineage>
</organism>